<dbReference type="EMBL" id="QJTC01000002">
    <property type="protein sequence ID" value="PYE79322.1"/>
    <property type="molecule type" value="Genomic_DNA"/>
</dbReference>
<gene>
    <name evidence="2" type="ORF">DFQ15_10252</name>
</gene>
<dbReference type="OrthoDB" id="8562153at2"/>
<proteinExistence type="predicted"/>
<evidence type="ECO:0000256" key="1">
    <source>
        <dbReference type="SAM" id="Phobius"/>
    </source>
</evidence>
<comment type="caution">
    <text evidence="2">The sequence shown here is derived from an EMBL/GenBank/DDBJ whole genome shotgun (WGS) entry which is preliminary data.</text>
</comment>
<dbReference type="Proteomes" id="UP000247540">
    <property type="component" value="Unassembled WGS sequence"/>
</dbReference>
<accession>A0A318SPI1</accession>
<keyword evidence="3" id="KW-1185">Reference proteome</keyword>
<dbReference type="Pfam" id="PF12279">
    <property type="entry name" value="DUF3619"/>
    <property type="match status" value="1"/>
</dbReference>
<evidence type="ECO:0000313" key="3">
    <source>
        <dbReference type="Proteomes" id="UP000247540"/>
    </source>
</evidence>
<dbReference type="InterPro" id="IPR022064">
    <property type="entry name" value="DUF3619"/>
</dbReference>
<dbReference type="RefSeq" id="WP_110464308.1">
    <property type="nucleotide sequence ID" value="NZ_JAMOFZ010000001.1"/>
</dbReference>
<organism evidence="2 3">
    <name type="scientific">Xylophilus ampelinus</name>
    <dbReference type="NCBI Taxonomy" id="54067"/>
    <lineage>
        <taxon>Bacteria</taxon>
        <taxon>Pseudomonadati</taxon>
        <taxon>Pseudomonadota</taxon>
        <taxon>Betaproteobacteria</taxon>
        <taxon>Burkholderiales</taxon>
        <taxon>Xylophilus</taxon>
    </lineage>
</organism>
<reference evidence="2 3" key="1">
    <citation type="submission" date="2018-06" db="EMBL/GenBank/DDBJ databases">
        <title>Genomic Encyclopedia of Type Strains, Phase III (KMG-III): the genomes of soil and plant-associated and newly described type strains.</title>
        <authorList>
            <person name="Whitman W."/>
        </authorList>
    </citation>
    <scope>NUCLEOTIDE SEQUENCE [LARGE SCALE GENOMIC DNA]</scope>
    <source>
        <strain evidence="2 3">CECT 7646</strain>
    </source>
</reference>
<keyword evidence="1" id="KW-0472">Membrane</keyword>
<keyword evidence="1" id="KW-0812">Transmembrane</keyword>
<sequence>MTQAHTSATLHLQDEFGERIAARLSEGARVVPHDISQRLRMLRQQAVAHRRVVNVRARTASSIFGQGHTATATASFGQDGPGLWGRIAAVLPLAALAAGLFTIYTVQEDNRVHELAEVDSALLADDLPPSAYADPGFLQFMKNSSDSPR</sequence>
<name>A0A318SPI1_9BURK</name>
<evidence type="ECO:0000313" key="2">
    <source>
        <dbReference type="EMBL" id="PYE79322.1"/>
    </source>
</evidence>
<keyword evidence="1" id="KW-1133">Transmembrane helix</keyword>
<dbReference type="AlphaFoldDB" id="A0A318SPI1"/>
<protein>
    <submittedName>
        <fullName evidence="2">Uncharacterized protein DUF3619</fullName>
    </submittedName>
</protein>
<feature type="transmembrane region" description="Helical" evidence="1">
    <location>
        <begin position="83"/>
        <end position="106"/>
    </location>
</feature>